<accession>A0A8T0JBP6</accession>
<name>A0A8T0JBP6_CERPU</name>
<evidence type="ECO:0000313" key="1">
    <source>
        <dbReference type="EMBL" id="KAG0593217.1"/>
    </source>
</evidence>
<comment type="caution">
    <text evidence="1">The sequence shown here is derived from an EMBL/GenBank/DDBJ whole genome shotgun (WGS) entry which is preliminary data.</text>
</comment>
<gene>
    <name evidence="1" type="ORF">KC19_1G312500</name>
</gene>
<organism evidence="1 2">
    <name type="scientific">Ceratodon purpureus</name>
    <name type="common">Fire moss</name>
    <name type="synonym">Dicranum purpureum</name>
    <dbReference type="NCBI Taxonomy" id="3225"/>
    <lineage>
        <taxon>Eukaryota</taxon>
        <taxon>Viridiplantae</taxon>
        <taxon>Streptophyta</taxon>
        <taxon>Embryophyta</taxon>
        <taxon>Bryophyta</taxon>
        <taxon>Bryophytina</taxon>
        <taxon>Bryopsida</taxon>
        <taxon>Dicranidae</taxon>
        <taxon>Pseudoditrichales</taxon>
        <taxon>Ditrichaceae</taxon>
        <taxon>Ceratodon</taxon>
    </lineage>
</organism>
<protein>
    <submittedName>
        <fullName evidence="1">Uncharacterized protein</fullName>
    </submittedName>
</protein>
<dbReference type="EMBL" id="CM026421">
    <property type="protein sequence ID" value="KAG0593217.1"/>
    <property type="molecule type" value="Genomic_DNA"/>
</dbReference>
<sequence>MDHNNCNVSFDECAVICSWPVVVRWKFKYTQPPIRHISGVSTIHTFTEADITMDSEFSSPICMDQLMKIVLGVL</sequence>
<keyword evidence="2" id="KW-1185">Reference proteome</keyword>
<reference evidence="1" key="1">
    <citation type="submission" date="2020-06" db="EMBL/GenBank/DDBJ databases">
        <title>WGS assembly of Ceratodon purpureus strain R40.</title>
        <authorList>
            <person name="Carey S.B."/>
            <person name="Jenkins J."/>
            <person name="Shu S."/>
            <person name="Lovell J.T."/>
            <person name="Sreedasyam A."/>
            <person name="Maumus F."/>
            <person name="Tiley G.P."/>
            <person name="Fernandez-Pozo N."/>
            <person name="Barry K."/>
            <person name="Chen C."/>
            <person name="Wang M."/>
            <person name="Lipzen A."/>
            <person name="Daum C."/>
            <person name="Saski C.A."/>
            <person name="Payton A.C."/>
            <person name="Mcbreen J.C."/>
            <person name="Conrad R.E."/>
            <person name="Kollar L.M."/>
            <person name="Olsson S."/>
            <person name="Huttunen S."/>
            <person name="Landis J.B."/>
            <person name="Wickett N.J."/>
            <person name="Johnson M.G."/>
            <person name="Rensing S.A."/>
            <person name="Grimwood J."/>
            <person name="Schmutz J."/>
            <person name="Mcdaniel S.F."/>
        </authorList>
    </citation>
    <scope>NUCLEOTIDE SEQUENCE</scope>
    <source>
        <strain evidence="1">R40</strain>
    </source>
</reference>
<dbReference type="AlphaFoldDB" id="A0A8T0JBP6"/>
<dbReference type="Proteomes" id="UP000822688">
    <property type="component" value="Chromosome 1"/>
</dbReference>
<proteinExistence type="predicted"/>
<evidence type="ECO:0000313" key="2">
    <source>
        <dbReference type="Proteomes" id="UP000822688"/>
    </source>
</evidence>